<dbReference type="GO" id="GO:0016020">
    <property type="term" value="C:membrane"/>
    <property type="evidence" value="ECO:0007669"/>
    <property type="project" value="UniProtKB-SubCell"/>
</dbReference>
<feature type="transmembrane region" description="Helical" evidence="16">
    <location>
        <begin position="80"/>
        <end position="99"/>
    </location>
</feature>
<keyword evidence="7 16" id="KW-0812">Transmembrane</keyword>
<evidence type="ECO:0000256" key="15">
    <source>
        <dbReference type="SAM" id="MobiDB-lite"/>
    </source>
</evidence>
<evidence type="ECO:0000256" key="11">
    <source>
        <dbReference type="ARBA" id="ARBA00023136"/>
    </source>
</evidence>
<evidence type="ECO:0000256" key="5">
    <source>
        <dbReference type="ARBA" id="ARBA00022640"/>
    </source>
</evidence>
<comment type="similarity">
    <text evidence="3">Belongs to the polyprenol kinase family.</text>
</comment>
<dbReference type="EC" id="2.7.1.182" evidence="13"/>
<keyword evidence="11 16" id="KW-0472">Membrane</keyword>
<evidence type="ECO:0000256" key="4">
    <source>
        <dbReference type="ARBA" id="ARBA00022528"/>
    </source>
</evidence>
<dbReference type="GO" id="GO:0009507">
    <property type="term" value="C:chloroplast"/>
    <property type="evidence" value="ECO:0007669"/>
    <property type="project" value="UniProtKB-SubCell"/>
</dbReference>
<dbReference type="AlphaFoldDB" id="A0ABD3NB03"/>
<accession>A0ABD3NB03</accession>
<dbReference type="Proteomes" id="UP001530315">
    <property type="component" value="Unassembled WGS sequence"/>
</dbReference>
<evidence type="ECO:0000256" key="9">
    <source>
        <dbReference type="ARBA" id="ARBA00022946"/>
    </source>
</evidence>
<feature type="compositionally biased region" description="Basic and acidic residues" evidence="15">
    <location>
        <begin position="62"/>
        <end position="74"/>
    </location>
</feature>
<protein>
    <recommendedName>
        <fullName evidence="13">phytol kinase</fullName>
        <ecNumber evidence="13">2.7.1.182</ecNumber>
    </recommendedName>
</protein>
<comment type="pathway">
    <text evidence="12">Cofactor biosynthesis; tocopherol biosynthesis.</text>
</comment>
<keyword evidence="6" id="KW-0808">Transferase</keyword>
<evidence type="ECO:0000256" key="3">
    <source>
        <dbReference type="ARBA" id="ARBA00010794"/>
    </source>
</evidence>
<keyword evidence="10 16" id="KW-1133">Transmembrane helix</keyword>
<evidence type="ECO:0000256" key="12">
    <source>
        <dbReference type="ARBA" id="ARBA00024015"/>
    </source>
</evidence>
<dbReference type="PANTHER" id="PTHR32523:SF8">
    <property type="entry name" value="DOLICHOL KINASE"/>
    <property type="match status" value="1"/>
</dbReference>
<evidence type="ECO:0000256" key="8">
    <source>
        <dbReference type="ARBA" id="ARBA00022777"/>
    </source>
</evidence>
<evidence type="ECO:0000256" key="16">
    <source>
        <dbReference type="SAM" id="Phobius"/>
    </source>
</evidence>
<evidence type="ECO:0000256" key="6">
    <source>
        <dbReference type="ARBA" id="ARBA00022679"/>
    </source>
</evidence>
<comment type="caution">
    <text evidence="18">The sequence shown here is derived from an EMBL/GenBank/DDBJ whole genome shotgun (WGS) entry which is preliminary data.</text>
</comment>
<evidence type="ECO:0000256" key="14">
    <source>
        <dbReference type="ARBA" id="ARBA00048889"/>
    </source>
</evidence>
<name>A0ABD3NB03_9STRA</name>
<sequence>MARLFLSLLLLCAAGRDNHGGSADGLALPRSPSFATAHRAPRKGVNVSEEGPRAAALADSPSSDRDPNDVNVNDDDRKRLLLPATALLSLSLVSLAALAQILPGPPIDATGPPPFWGTAPLGLLSPSVSCGPYAPSLVLRDASSACVCIAGATFFVGAITRPAGTGRIDPRDSRKVIHTLSAPLFIVLWPLFSDAYGARAFASVVPALNALRLYLAGTGGGDDGDRSSSSESELARAISRSGDARESLGGPFIYVMVLLFSTLFFWRDSPVGVVSLATMACGDGLADLVGRRLGSSNRWFFNRSKSMAGSAAFVAGSFVASFGLISWLTRTGAMDALGLSSFELAGRLLAIAVVCAGVELIPVGDDNYSVPISAAFLSAFLLS</sequence>
<dbReference type="GO" id="GO:0010276">
    <property type="term" value="F:phytol kinase activity"/>
    <property type="evidence" value="ECO:0007669"/>
    <property type="project" value="UniProtKB-EC"/>
</dbReference>
<comment type="catalytic activity">
    <reaction evidence="14">
        <text>phytol + CTP = phytyl phosphate + CDP + H(+)</text>
        <dbReference type="Rhea" id="RHEA:38055"/>
        <dbReference type="ChEBI" id="CHEBI:15378"/>
        <dbReference type="ChEBI" id="CHEBI:17327"/>
        <dbReference type="ChEBI" id="CHEBI:37563"/>
        <dbReference type="ChEBI" id="CHEBI:58069"/>
        <dbReference type="ChEBI" id="CHEBI:75483"/>
        <dbReference type="EC" id="2.7.1.182"/>
    </reaction>
</comment>
<evidence type="ECO:0000256" key="13">
    <source>
        <dbReference type="ARBA" id="ARBA00039024"/>
    </source>
</evidence>
<evidence type="ECO:0000313" key="18">
    <source>
        <dbReference type="EMBL" id="KAL3773254.1"/>
    </source>
</evidence>
<comment type="subcellular location">
    <subcellularLocation>
        <location evidence="1">Membrane</location>
        <topology evidence="1">Multi-pass membrane protein</topology>
    </subcellularLocation>
    <subcellularLocation>
        <location evidence="2">Plastid</location>
        <location evidence="2">Chloroplast</location>
    </subcellularLocation>
</comment>
<feature type="chain" id="PRO_5044867449" description="phytol kinase" evidence="17">
    <location>
        <begin position="21"/>
        <end position="383"/>
    </location>
</feature>
<feature type="signal peptide" evidence="17">
    <location>
        <begin position="1"/>
        <end position="20"/>
    </location>
</feature>
<feature type="transmembrane region" description="Helical" evidence="16">
    <location>
        <begin position="311"/>
        <end position="329"/>
    </location>
</feature>
<evidence type="ECO:0000256" key="10">
    <source>
        <dbReference type="ARBA" id="ARBA00022989"/>
    </source>
</evidence>
<dbReference type="PANTHER" id="PTHR32523">
    <property type="entry name" value="PHYTOL KINASE 1, CHLOROPLASTIC"/>
    <property type="match status" value="1"/>
</dbReference>
<gene>
    <name evidence="18" type="ORF">ACHAW5_002418</name>
</gene>
<feature type="transmembrane region" description="Helical" evidence="16">
    <location>
        <begin position="248"/>
        <end position="266"/>
    </location>
</feature>
<evidence type="ECO:0000313" key="19">
    <source>
        <dbReference type="Proteomes" id="UP001530315"/>
    </source>
</evidence>
<proteinExistence type="inferred from homology"/>
<keyword evidence="8" id="KW-0418">Kinase</keyword>
<keyword evidence="4" id="KW-0150">Chloroplast</keyword>
<dbReference type="InterPro" id="IPR039606">
    <property type="entry name" value="Phytol/farnesol_kinase"/>
</dbReference>
<feature type="region of interest" description="Disordered" evidence="15">
    <location>
        <begin position="22"/>
        <end position="74"/>
    </location>
</feature>
<organism evidence="18 19">
    <name type="scientific">Stephanodiscus triporus</name>
    <dbReference type="NCBI Taxonomy" id="2934178"/>
    <lineage>
        <taxon>Eukaryota</taxon>
        <taxon>Sar</taxon>
        <taxon>Stramenopiles</taxon>
        <taxon>Ochrophyta</taxon>
        <taxon>Bacillariophyta</taxon>
        <taxon>Coscinodiscophyceae</taxon>
        <taxon>Thalassiosirophycidae</taxon>
        <taxon>Stephanodiscales</taxon>
        <taxon>Stephanodiscaceae</taxon>
        <taxon>Stephanodiscus</taxon>
    </lineage>
</organism>
<reference evidence="18 19" key="1">
    <citation type="submission" date="2024-10" db="EMBL/GenBank/DDBJ databases">
        <title>Updated reference genomes for cyclostephanoid diatoms.</title>
        <authorList>
            <person name="Roberts W.R."/>
            <person name="Alverson A.J."/>
        </authorList>
    </citation>
    <scope>NUCLEOTIDE SEQUENCE [LARGE SCALE GENOMIC DNA]</scope>
    <source>
        <strain evidence="18 19">AJA276-08</strain>
    </source>
</reference>
<keyword evidence="19" id="KW-1185">Reference proteome</keyword>
<evidence type="ECO:0000256" key="17">
    <source>
        <dbReference type="SAM" id="SignalP"/>
    </source>
</evidence>
<keyword evidence="9" id="KW-0809">Transit peptide</keyword>
<keyword evidence="5" id="KW-0934">Plastid</keyword>
<dbReference type="EMBL" id="JALLAZ020001541">
    <property type="protein sequence ID" value="KAL3773254.1"/>
    <property type="molecule type" value="Genomic_DNA"/>
</dbReference>
<evidence type="ECO:0000256" key="7">
    <source>
        <dbReference type="ARBA" id="ARBA00022692"/>
    </source>
</evidence>
<evidence type="ECO:0000256" key="1">
    <source>
        <dbReference type="ARBA" id="ARBA00004141"/>
    </source>
</evidence>
<evidence type="ECO:0000256" key="2">
    <source>
        <dbReference type="ARBA" id="ARBA00004229"/>
    </source>
</evidence>
<keyword evidence="17" id="KW-0732">Signal</keyword>